<sequence length="28" mass="3091">MVSLSILRCIAASYIYLLEVNIGFSSIN</sequence>
<proteinExistence type="predicted"/>
<organism evidence="1">
    <name type="scientific">Rhizophora mucronata</name>
    <name type="common">Asiatic mangrove</name>
    <dbReference type="NCBI Taxonomy" id="61149"/>
    <lineage>
        <taxon>Eukaryota</taxon>
        <taxon>Viridiplantae</taxon>
        <taxon>Streptophyta</taxon>
        <taxon>Embryophyta</taxon>
        <taxon>Tracheophyta</taxon>
        <taxon>Spermatophyta</taxon>
        <taxon>Magnoliopsida</taxon>
        <taxon>eudicotyledons</taxon>
        <taxon>Gunneridae</taxon>
        <taxon>Pentapetalae</taxon>
        <taxon>rosids</taxon>
        <taxon>fabids</taxon>
        <taxon>Malpighiales</taxon>
        <taxon>Rhizophoraceae</taxon>
        <taxon>Rhizophora</taxon>
    </lineage>
</organism>
<dbReference type="AlphaFoldDB" id="A0A2P2R5A6"/>
<evidence type="ECO:0000313" key="1">
    <source>
        <dbReference type="EMBL" id="MBX74388.1"/>
    </source>
</evidence>
<reference evidence="1" key="1">
    <citation type="submission" date="2018-02" db="EMBL/GenBank/DDBJ databases">
        <title>Rhizophora mucronata_Transcriptome.</title>
        <authorList>
            <person name="Meera S.P."/>
            <person name="Sreeshan A."/>
            <person name="Augustine A."/>
        </authorList>
    </citation>
    <scope>NUCLEOTIDE SEQUENCE</scope>
    <source>
        <tissue evidence="1">Leaf</tissue>
    </source>
</reference>
<accession>A0A2P2R5A6</accession>
<protein>
    <submittedName>
        <fullName evidence="1">Uncharacterized protein</fullName>
    </submittedName>
</protein>
<name>A0A2P2R5A6_RHIMU</name>
<dbReference type="EMBL" id="GGEC01093904">
    <property type="protein sequence ID" value="MBX74388.1"/>
    <property type="molecule type" value="Transcribed_RNA"/>
</dbReference>